<comment type="caution">
    <text evidence="7">The sequence shown here is derived from an EMBL/GenBank/DDBJ whole genome shotgun (WGS) entry which is preliminary data.</text>
</comment>
<evidence type="ECO:0000256" key="4">
    <source>
        <dbReference type="ARBA" id="ARBA00022490"/>
    </source>
</evidence>
<evidence type="ECO:0000313" key="8">
    <source>
        <dbReference type="Proteomes" id="UP000789595"/>
    </source>
</evidence>
<keyword evidence="6" id="KW-0966">Cell projection</keyword>
<keyword evidence="4" id="KW-0963">Cytoplasm</keyword>
<dbReference type="AlphaFoldDB" id="A0A8J2STG8"/>
<comment type="similarity">
    <text evidence="2">Belongs to the CFAP300 family.</text>
</comment>
<evidence type="ECO:0000256" key="1">
    <source>
        <dbReference type="ARBA" id="ARBA00004430"/>
    </source>
</evidence>
<sequence>MDTAPCKCFADRTVRACLERWGLYDEIKAVRVRYDRKGKEEELVKGILTDEVRTALGMPAVAEDDAAVRVERLKCEATSLAIFDPIAASQDVILGSGRAKQCPQVVIGGVECDNALRTWLARKKYDRDVAAGARDGEEEDDEERPSVALEDDNELLYRLFELLCLGGPLAQPDLELAPYLATTKALYRDCVQVYKRSSDGATCLANEVYEVAGPLVFGSGEQRPLARCFVITEPKRAKALVLFSPARGMW</sequence>
<name>A0A8J2STG8_9STRA</name>
<dbReference type="Proteomes" id="UP000789595">
    <property type="component" value="Unassembled WGS sequence"/>
</dbReference>
<accession>A0A8J2STG8</accession>
<dbReference type="OrthoDB" id="10259249at2759"/>
<gene>
    <name evidence="7" type="ORF">PECAL_5P05160</name>
</gene>
<evidence type="ECO:0000256" key="6">
    <source>
        <dbReference type="ARBA" id="ARBA00023273"/>
    </source>
</evidence>
<dbReference type="GO" id="GO:0005930">
    <property type="term" value="C:axoneme"/>
    <property type="evidence" value="ECO:0007669"/>
    <property type="project" value="UniProtKB-SubCell"/>
</dbReference>
<evidence type="ECO:0000256" key="2">
    <source>
        <dbReference type="ARBA" id="ARBA00009205"/>
    </source>
</evidence>
<keyword evidence="5" id="KW-0206">Cytoskeleton</keyword>
<dbReference type="PANTHER" id="PTHR31078:SF1">
    <property type="entry name" value="CILIA- AND FLAGELLA-ASSOCIATED PROTEIN 300"/>
    <property type="match status" value="1"/>
</dbReference>
<comment type="subcellular location">
    <subcellularLocation>
        <location evidence="1">Cytoplasm</location>
        <location evidence="1">Cytoskeleton</location>
        <location evidence="1">Cilium axoneme</location>
    </subcellularLocation>
</comment>
<evidence type="ECO:0000313" key="7">
    <source>
        <dbReference type="EMBL" id="CAH0375963.1"/>
    </source>
</evidence>
<protein>
    <recommendedName>
        <fullName evidence="3">Cilia- and flagella-associated protein 300</fullName>
    </recommendedName>
</protein>
<dbReference type="PANTHER" id="PTHR31078">
    <property type="entry name" value="CILIA- AND FLAGELLA-ASSOCIATED PROTEIN 300"/>
    <property type="match status" value="1"/>
</dbReference>
<evidence type="ECO:0000256" key="3">
    <source>
        <dbReference type="ARBA" id="ARBA00022174"/>
    </source>
</evidence>
<dbReference type="InterPro" id="IPR029416">
    <property type="entry name" value="CFAP300"/>
</dbReference>
<proteinExistence type="inferred from homology"/>
<organism evidence="7 8">
    <name type="scientific">Pelagomonas calceolata</name>
    <dbReference type="NCBI Taxonomy" id="35677"/>
    <lineage>
        <taxon>Eukaryota</taxon>
        <taxon>Sar</taxon>
        <taxon>Stramenopiles</taxon>
        <taxon>Ochrophyta</taxon>
        <taxon>Pelagophyceae</taxon>
        <taxon>Pelagomonadales</taxon>
        <taxon>Pelagomonadaceae</taxon>
        <taxon>Pelagomonas</taxon>
    </lineage>
</organism>
<dbReference type="Pfam" id="PF14926">
    <property type="entry name" value="CFAP300"/>
    <property type="match status" value="2"/>
</dbReference>
<dbReference type="EMBL" id="CAKKNE010000005">
    <property type="protein sequence ID" value="CAH0375963.1"/>
    <property type="molecule type" value="Genomic_DNA"/>
</dbReference>
<evidence type="ECO:0000256" key="5">
    <source>
        <dbReference type="ARBA" id="ARBA00023212"/>
    </source>
</evidence>
<keyword evidence="8" id="KW-1185">Reference proteome</keyword>
<reference evidence="7" key="1">
    <citation type="submission" date="2021-11" db="EMBL/GenBank/DDBJ databases">
        <authorList>
            <consortium name="Genoscope - CEA"/>
            <person name="William W."/>
        </authorList>
    </citation>
    <scope>NUCLEOTIDE SEQUENCE</scope>
</reference>